<sequence length="36" mass="4426">MPSKKTENKKPIQKKKMTEKEKAEKRAVDYWKYKNI</sequence>
<protein>
    <submittedName>
        <fullName evidence="2">Uncharacterized protein</fullName>
    </submittedName>
</protein>
<name>A0A0F9QJE5_9ZZZZ</name>
<evidence type="ECO:0000256" key="1">
    <source>
        <dbReference type="SAM" id="MobiDB-lite"/>
    </source>
</evidence>
<proteinExistence type="predicted"/>
<reference evidence="2" key="1">
    <citation type="journal article" date="2015" name="Nature">
        <title>Complex archaea that bridge the gap between prokaryotes and eukaryotes.</title>
        <authorList>
            <person name="Spang A."/>
            <person name="Saw J.H."/>
            <person name="Jorgensen S.L."/>
            <person name="Zaremba-Niedzwiedzka K."/>
            <person name="Martijn J."/>
            <person name="Lind A.E."/>
            <person name="van Eijk R."/>
            <person name="Schleper C."/>
            <person name="Guy L."/>
            <person name="Ettema T.J."/>
        </authorList>
    </citation>
    <scope>NUCLEOTIDE SEQUENCE</scope>
</reference>
<evidence type="ECO:0000313" key="2">
    <source>
        <dbReference type="EMBL" id="KKN42609.1"/>
    </source>
</evidence>
<dbReference type="EMBL" id="LAZR01001569">
    <property type="protein sequence ID" value="KKN42609.1"/>
    <property type="molecule type" value="Genomic_DNA"/>
</dbReference>
<organism evidence="2">
    <name type="scientific">marine sediment metagenome</name>
    <dbReference type="NCBI Taxonomy" id="412755"/>
    <lineage>
        <taxon>unclassified sequences</taxon>
        <taxon>metagenomes</taxon>
        <taxon>ecological metagenomes</taxon>
    </lineage>
</organism>
<accession>A0A0F9QJE5</accession>
<feature type="region of interest" description="Disordered" evidence="1">
    <location>
        <begin position="1"/>
        <end position="25"/>
    </location>
</feature>
<gene>
    <name evidence="2" type="ORF">LCGC14_0711590</name>
</gene>
<dbReference type="AlphaFoldDB" id="A0A0F9QJE5"/>
<comment type="caution">
    <text evidence="2">The sequence shown here is derived from an EMBL/GenBank/DDBJ whole genome shotgun (WGS) entry which is preliminary data.</text>
</comment>